<keyword evidence="3" id="KW-0963">Cytoplasm</keyword>
<gene>
    <name evidence="11" type="ORF">PSAL00342_LOCUS3995</name>
</gene>
<dbReference type="EMBL" id="HBIS01004397">
    <property type="protein sequence ID" value="CAE0610172.1"/>
    <property type="molecule type" value="Transcribed_RNA"/>
</dbReference>
<dbReference type="GO" id="GO:0005829">
    <property type="term" value="C:cytosol"/>
    <property type="evidence" value="ECO:0007669"/>
    <property type="project" value="UniProtKB-SubCell"/>
</dbReference>
<evidence type="ECO:0000256" key="6">
    <source>
        <dbReference type="ARBA" id="ARBA00044208"/>
    </source>
</evidence>
<dbReference type="PANTHER" id="PTHR45860:SF1">
    <property type="entry name" value="TRANSLATION INITIATION FACTOR EIF-2B SUBUNIT ALPHA"/>
    <property type="match status" value="1"/>
</dbReference>
<evidence type="ECO:0000256" key="1">
    <source>
        <dbReference type="ARBA" id="ARBA00004514"/>
    </source>
</evidence>
<evidence type="ECO:0000256" key="5">
    <source>
        <dbReference type="ARBA" id="ARBA00022917"/>
    </source>
</evidence>
<sequence length="329" mass="35653">MSTSVSPRLGRTGTSTFPNRSEGQGETMLDVVAEFLELLAKDQDMAVAVAAIRALASVVRKSQAQTIMGLEKELSEAAQALKNCNATAISLRAGCELFMCYVTRTSFLESKDLGTAKTRLIERSEAFAVTSLQAREKIAHLAQKLISDGCTILVHGYSRVVVLLLKRAADRGINFTVYCTEGRPDGTGISTARALKDLSVPVTVILDCAAAFIMERCSMVLVGAEGVVESGGIINKLGTYQIALAAHALKKHVYVAAESYKFARLYPLNQRDLQMESKPVDFGPLLPPHVKIVNPSRDYTPPEYLTLLITDLGILTPSAVSDELIQLYL</sequence>
<comment type="similarity">
    <text evidence="2 9">Belongs to the eIF-2B alpha/beta/delta subunits family.</text>
</comment>
<evidence type="ECO:0000256" key="10">
    <source>
        <dbReference type="SAM" id="MobiDB-lite"/>
    </source>
</evidence>
<dbReference type="Gene3D" id="1.20.120.1070">
    <property type="entry name" value="Translation initiation factor eIF-2B, N-terminal domain"/>
    <property type="match status" value="1"/>
</dbReference>
<evidence type="ECO:0000256" key="8">
    <source>
        <dbReference type="ARBA" id="ARBA00046432"/>
    </source>
</evidence>
<dbReference type="AlphaFoldDB" id="A0A7S3XF73"/>
<evidence type="ECO:0000256" key="7">
    <source>
        <dbReference type="ARBA" id="ARBA00044236"/>
    </source>
</evidence>
<dbReference type="InterPro" id="IPR051501">
    <property type="entry name" value="eIF2B_alpha/beta/delta"/>
</dbReference>
<proteinExistence type="inferred from homology"/>
<dbReference type="Pfam" id="PF01008">
    <property type="entry name" value="IF-2B"/>
    <property type="match status" value="1"/>
</dbReference>
<name>A0A7S3XF73_9CHLO</name>
<dbReference type="InterPro" id="IPR000649">
    <property type="entry name" value="IF-2B-related"/>
</dbReference>
<dbReference type="GO" id="GO:0005085">
    <property type="term" value="F:guanyl-nucleotide exchange factor activity"/>
    <property type="evidence" value="ECO:0007669"/>
    <property type="project" value="TreeGrafter"/>
</dbReference>
<comment type="subcellular location">
    <subcellularLocation>
        <location evidence="1">Cytoplasm</location>
        <location evidence="1">Cytosol</location>
    </subcellularLocation>
</comment>
<feature type="region of interest" description="Disordered" evidence="10">
    <location>
        <begin position="1"/>
        <end position="23"/>
    </location>
</feature>
<dbReference type="GO" id="GO:0003743">
    <property type="term" value="F:translation initiation factor activity"/>
    <property type="evidence" value="ECO:0007669"/>
    <property type="project" value="UniProtKB-KW"/>
</dbReference>
<evidence type="ECO:0000256" key="9">
    <source>
        <dbReference type="RuleBase" id="RU003814"/>
    </source>
</evidence>
<dbReference type="InterPro" id="IPR037171">
    <property type="entry name" value="NagB/RpiA_transferase-like"/>
</dbReference>
<dbReference type="SUPFAM" id="SSF100950">
    <property type="entry name" value="NagB/RpiA/CoA transferase-like"/>
    <property type="match status" value="1"/>
</dbReference>
<dbReference type="InterPro" id="IPR042528">
    <property type="entry name" value="elF-2B_alpha_N"/>
</dbReference>
<organism evidence="11">
    <name type="scientific">Picocystis salinarum</name>
    <dbReference type="NCBI Taxonomy" id="88271"/>
    <lineage>
        <taxon>Eukaryota</taxon>
        <taxon>Viridiplantae</taxon>
        <taxon>Chlorophyta</taxon>
        <taxon>Picocystophyceae</taxon>
        <taxon>Picocystales</taxon>
        <taxon>Picocystaceae</taxon>
        <taxon>Picocystis</taxon>
    </lineage>
</organism>
<reference evidence="11" key="1">
    <citation type="submission" date="2021-01" db="EMBL/GenBank/DDBJ databases">
        <authorList>
            <person name="Corre E."/>
            <person name="Pelletier E."/>
            <person name="Niang G."/>
            <person name="Scheremetjew M."/>
            <person name="Finn R."/>
            <person name="Kale V."/>
            <person name="Holt S."/>
            <person name="Cochrane G."/>
            <person name="Meng A."/>
            <person name="Brown T."/>
            <person name="Cohen L."/>
        </authorList>
    </citation>
    <scope>NUCLEOTIDE SEQUENCE</scope>
    <source>
        <strain evidence="11">CCMP1897</strain>
    </source>
</reference>
<dbReference type="PANTHER" id="PTHR45860">
    <property type="entry name" value="TRANSLATION INITIATION FACTOR EIF-2B SUBUNIT ALPHA"/>
    <property type="match status" value="1"/>
</dbReference>
<protein>
    <recommendedName>
        <fullName evidence="6">Translation initiation factor eIF2B subunit alpha</fullName>
    </recommendedName>
    <alternativeName>
        <fullName evidence="7">eIF2B GDP-GTP exchange factor subunit alpha</fullName>
    </alternativeName>
</protein>
<dbReference type="InterPro" id="IPR042529">
    <property type="entry name" value="IF_2B-like_C"/>
</dbReference>
<evidence type="ECO:0000256" key="2">
    <source>
        <dbReference type="ARBA" id="ARBA00007251"/>
    </source>
</evidence>
<evidence type="ECO:0000256" key="3">
    <source>
        <dbReference type="ARBA" id="ARBA00022490"/>
    </source>
</evidence>
<dbReference type="GO" id="GO:0005851">
    <property type="term" value="C:eukaryotic translation initiation factor 2B complex"/>
    <property type="evidence" value="ECO:0007669"/>
    <property type="project" value="TreeGrafter"/>
</dbReference>
<keyword evidence="5" id="KW-0648">Protein biosynthesis</keyword>
<evidence type="ECO:0000313" key="11">
    <source>
        <dbReference type="EMBL" id="CAE0610172.1"/>
    </source>
</evidence>
<keyword evidence="4" id="KW-0396">Initiation factor</keyword>
<accession>A0A7S3XF73</accession>
<comment type="subunit">
    <text evidence="8">Component of the translation initiation factor 2B (eIF2B) complex which is a heterodecamer of two sets of five different subunits: alpha, beta, gamma, delta and epsilon. Subunits alpha, beta and delta comprise a regulatory subcomplex and subunits epsilon and gamma comprise a catalytic subcomplex. Within the complex, the hexameric regulatory complex resides at the center, with the two heterodimeric catalytic subcomplexes bound on opposite sides.</text>
</comment>
<dbReference type="Gene3D" id="3.40.50.10470">
    <property type="entry name" value="Translation initiation factor eif-2b, domain 2"/>
    <property type="match status" value="1"/>
</dbReference>
<evidence type="ECO:0000256" key="4">
    <source>
        <dbReference type="ARBA" id="ARBA00022540"/>
    </source>
</evidence>